<dbReference type="InterPro" id="IPR050250">
    <property type="entry name" value="Macrolide_Exporter_MacB"/>
</dbReference>
<feature type="domain" description="ABC3 transporter permease C-terminal" evidence="7">
    <location>
        <begin position="278"/>
        <end position="385"/>
    </location>
</feature>
<evidence type="ECO:0000256" key="6">
    <source>
        <dbReference type="SAM" id="Phobius"/>
    </source>
</evidence>
<reference evidence="9 10" key="1">
    <citation type="submission" date="2019-11" db="EMBL/GenBank/DDBJ databases">
        <authorList>
            <person name="Zheng R.K."/>
            <person name="Sun C.M."/>
        </authorList>
    </citation>
    <scope>NUCLEOTIDE SEQUENCE [LARGE SCALE GENOMIC DNA]</scope>
    <source>
        <strain evidence="9 10">WC007</strain>
    </source>
</reference>
<dbReference type="RefSeq" id="WP_158867218.1">
    <property type="nucleotide sequence ID" value="NZ_CP046401.1"/>
</dbReference>
<dbReference type="InterPro" id="IPR003838">
    <property type="entry name" value="ABC3_permease_C"/>
</dbReference>
<dbReference type="Pfam" id="PF12704">
    <property type="entry name" value="MacB_PCD"/>
    <property type="match status" value="2"/>
</dbReference>
<dbReference type="PANTHER" id="PTHR30572">
    <property type="entry name" value="MEMBRANE COMPONENT OF TRANSPORTER-RELATED"/>
    <property type="match status" value="1"/>
</dbReference>
<protein>
    <submittedName>
        <fullName evidence="9">FtsX-like permease family protein</fullName>
    </submittedName>
</protein>
<dbReference type="GO" id="GO:0005886">
    <property type="term" value="C:plasma membrane"/>
    <property type="evidence" value="ECO:0007669"/>
    <property type="project" value="UniProtKB-SubCell"/>
</dbReference>
<evidence type="ECO:0000256" key="4">
    <source>
        <dbReference type="ARBA" id="ARBA00022989"/>
    </source>
</evidence>
<evidence type="ECO:0000313" key="10">
    <source>
        <dbReference type="Proteomes" id="UP000428260"/>
    </source>
</evidence>
<name>A0A6I6JTU2_9BACT</name>
<keyword evidence="2" id="KW-1003">Cell membrane</keyword>
<feature type="transmembrane region" description="Helical" evidence="6">
    <location>
        <begin position="707"/>
        <end position="726"/>
    </location>
</feature>
<dbReference type="Pfam" id="PF02687">
    <property type="entry name" value="FtsX"/>
    <property type="match status" value="2"/>
</dbReference>
<dbReference type="AlphaFoldDB" id="A0A6I6JTU2"/>
<feature type="transmembrane region" description="Helical" evidence="6">
    <location>
        <begin position="738"/>
        <end position="759"/>
    </location>
</feature>
<evidence type="ECO:0000256" key="1">
    <source>
        <dbReference type="ARBA" id="ARBA00004651"/>
    </source>
</evidence>
<dbReference type="GO" id="GO:0022857">
    <property type="term" value="F:transmembrane transporter activity"/>
    <property type="evidence" value="ECO:0007669"/>
    <property type="project" value="TreeGrafter"/>
</dbReference>
<evidence type="ECO:0000313" key="9">
    <source>
        <dbReference type="EMBL" id="QGY44679.1"/>
    </source>
</evidence>
<feature type="transmembrane region" description="Helical" evidence="6">
    <location>
        <begin position="368"/>
        <end position="391"/>
    </location>
</feature>
<gene>
    <name evidence="9" type="ORF">GM418_13685</name>
</gene>
<accession>A0A6I6JTU2</accession>
<feature type="transmembrane region" description="Helical" evidence="6">
    <location>
        <begin position="325"/>
        <end position="342"/>
    </location>
</feature>
<dbReference type="Proteomes" id="UP000428260">
    <property type="component" value="Chromosome"/>
</dbReference>
<dbReference type="PANTHER" id="PTHR30572:SF18">
    <property type="entry name" value="ABC-TYPE MACROLIDE FAMILY EXPORT SYSTEM PERMEASE COMPONENT 2"/>
    <property type="match status" value="1"/>
</dbReference>
<feature type="transmembrane region" description="Helical" evidence="6">
    <location>
        <begin position="655"/>
        <end position="681"/>
    </location>
</feature>
<evidence type="ECO:0000259" key="7">
    <source>
        <dbReference type="Pfam" id="PF02687"/>
    </source>
</evidence>
<dbReference type="KEGG" id="mcos:GM418_13685"/>
<feature type="domain" description="MacB-like periplasmic core" evidence="8">
    <location>
        <begin position="20"/>
        <end position="243"/>
    </location>
</feature>
<evidence type="ECO:0000256" key="2">
    <source>
        <dbReference type="ARBA" id="ARBA00022475"/>
    </source>
</evidence>
<organism evidence="9 10">
    <name type="scientific">Maribellus comscasis</name>
    <dbReference type="NCBI Taxonomy" id="2681766"/>
    <lineage>
        <taxon>Bacteria</taxon>
        <taxon>Pseudomonadati</taxon>
        <taxon>Bacteroidota</taxon>
        <taxon>Bacteroidia</taxon>
        <taxon>Marinilabiliales</taxon>
        <taxon>Prolixibacteraceae</taxon>
        <taxon>Maribellus</taxon>
    </lineage>
</organism>
<keyword evidence="10" id="KW-1185">Reference proteome</keyword>
<dbReference type="InterPro" id="IPR025857">
    <property type="entry name" value="MacB_PCD"/>
</dbReference>
<keyword evidence="3 6" id="KW-0812">Transmembrane</keyword>
<feature type="transmembrane region" description="Helical" evidence="6">
    <location>
        <begin position="21"/>
        <end position="42"/>
    </location>
</feature>
<feature type="domain" description="MacB-like periplasmic core" evidence="8">
    <location>
        <begin position="453"/>
        <end position="588"/>
    </location>
</feature>
<feature type="transmembrane region" description="Helical" evidence="6">
    <location>
        <begin position="412"/>
        <end position="435"/>
    </location>
</feature>
<evidence type="ECO:0000259" key="8">
    <source>
        <dbReference type="Pfam" id="PF12704"/>
    </source>
</evidence>
<sequence>MFKLYFIRELRSLLKNKYISVLKVSGLIIGLWVFMAAGYYVLHETSFDSFQDSAGNKFSMEARDQFGEDYFQFPLPYVLFESLPDRYPEVVKSTSFDNRNSTIYIKQENNLIKSDYTEIGFVEENFFDFFSFSFIAGNAEESFNAPNPLIISEDIATKRFGKLDVMGTPVSLIINDQLIDFTITGIIKNPASNSNVSYHWIGSLSHFMQAQGKKDYQSDWNYQCKNFIELTPESDISDFTAKLAQDYVRLAKLEKSPTLLLTKLSKIHINMRLKIFITLGVLILLISIINYVLLSTIEKTQQMRLWGIEKVSGAKKSHLFLKNSISVFIFSVIAFVITFGLFKLTQPYFPNFVGNDVPFNAILNTKKIITGALLCSFSIILLSSFINQLISGNIKPIEILQNKLSKGKAGKILFNSLLTFQLMAFIALISASMLVHKQLSFMQESDLGFNKESLISMNIAPKDVHSYPVFKEELLKNPNIRNVAGTNNLPLSRMGNIYGEVYTDSLGNQQMRATEFINVDKDFFNTMEIKFSQGNGFKENVENQCIVNQTLLDERGVKDPLNEKIKLGGTEYRISGVIEDFHNKSMQMSIQPFVAHYSPDNISHAIVRFSGNPSEIIELMRKTATTYLPNTIFEYEFFDQRIAAAYKTERKFSNIINLLTTLSIFIAVLGLLGVSYFSSLLRIKEIGIRKVNGARIGEVLMVLNRDFVKWVGFAFVIATPIAYYAMNKWLENFAYKTSLSWWIFALAGFLALGIALLTVSWQSWMAATKNPVEALRYE</sequence>
<feature type="domain" description="ABC3 transporter permease C-terminal" evidence="7">
    <location>
        <begin position="658"/>
        <end position="771"/>
    </location>
</feature>
<keyword evidence="5 6" id="KW-0472">Membrane</keyword>
<keyword evidence="4 6" id="KW-1133">Transmembrane helix</keyword>
<evidence type="ECO:0000256" key="3">
    <source>
        <dbReference type="ARBA" id="ARBA00022692"/>
    </source>
</evidence>
<comment type="subcellular location">
    <subcellularLocation>
        <location evidence="1">Cell membrane</location>
        <topology evidence="1">Multi-pass membrane protein</topology>
    </subcellularLocation>
</comment>
<evidence type="ECO:0000256" key="5">
    <source>
        <dbReference type="ARBA" id="ARBA00023136"/>
    </source>
</evidence>
<feature type="transmembrane region" description="Helical" evidence="6">
    <location>
        <begin position="275"/>
        <end position="294"/>
    </location>
</feature>
<dbReference type="EMBL" id="CP046401">
    <property type="protein sequence ID" value="QGY44679.1"/>
    <property type="molecule type" value="Genomic_DNA"/>
</dbReference>
<proteinExistence type="predicted"/>